<dbReference type="GeneID" id="76522177"/>
<dbReference type="Pfam" id="PF10725">
    <property type="entry name" value="DUF2517"/>
    <property type="match status" value="1"/>
</dbReference>
<evidence type="ECO:0000313" key="3">
    <source>
        <dbReference type="EMBL" id="MBJ2118148.1"/>
    </source>
</evidence>
<dbReference type="InterPro" id="IPR019663">
    <property type="entry name" value="YbfA"/>
</dbReference>
<dbReference type="AlphaFoldDB" id="A0A0G4Q1N1"/>
<evidence type="ECO:0000313" key="5">
    <source>
        <dbReference type="Proteomes" id="UP000619976"/>
    </source>
</evidence>
<keyword evidence="5" id="KW-1185">Reference proteome</keyword>
<dbReference type="RefSeq" id="WP_006537681.1">
    <property type="nucleotide sequence ID" value="NZ_CAXOKJ010000012.1"/>
</dbReference>
<sequence length="68" mass="7847">MPAYNEYTKKHVLARRSGAVALGVVAFPVMIFHPKRAQFYSYIHRVWSKTSDKPVWLAKSEMALNSHK</sequence>
<evidence type="ECO:0000313" key="4">
    <source>
        <dbReference type="Proteomes" id="UP000183920"/>
    </source>
</evidence>
<feature type="transmembrane region" description="Helical" evidence="1">
    <location>
        <begin position="12"/>
        <end position="32"/>
    </location>
</feature>
<gene>
    <name evidence="2" type="ORF">BN1804_00601</name>
    <name evidence="3" type="ORF">JFQ69_10795</name>
</gene>
<accession>A0A379EJN2</accession>
<reference evidence="4" key="2">
    <citation type="submission" date="2015-06" db="EMBL/GenBank/DDBJ databases">
        <authorList>
            <person name="Urmite Genomes"/>
        </authorList>
    </citation>
    <scope>NUCLEOTIDE SEQUENCE [LARGE SCALE GENOMIC DNA]</scope>
    <source>
        <strain evidence="4">CSUR P1867</strain>
    </source>
</reference>
<name>A0A0G4Q1N1_9GAMM</name>
<keyword evidence="1" id="KW-1133">Transmembrane helix</keyword>
<proteinExistence type="predicted"/>
<reference evidence="3 5" key="3">
    <citation type="submission" date="2020-12" db="EMBL/GenBank/DDBJ databases">
        <title>Enhanced detection system for hospital associated transmission using whole genome sequencing surveillance.</title>
        <authorList>
            <person name="Harrison L.H."/>
            <person name="Van Tyne D."/>
            <person name="Marsh J.W."/>
            <person name="Griffith M.P."/>
            <person name="Snyder D.J."/>
            <person name="Cooper V.S."/>
            <person name="Mustapha M."/>
        </authorList>
    </citation>
    <scope>NUCLEOTIDE SEQUENCE [LARGE SCALE GENOMIC DNA]</scope>
    <source>
        <strain evidence="3 5">PR00195</strain>
    </source>
</reference>
<evidence type="ECO:0000256" key="1">
    <source>
        <dbReference type="SAM" id="Phobius"/>
    </source>
</evidence>
<organism evidence="2 4">
    <name type="scientific">Proteus penneri</name>
    <dbReference type="NCBI Taxonomy" id="102862"/>
    <lineage>
        <taxon>Bacteria</taxon>
        <taxon>Pseudomonadati</taxon>
        <taxon>Pseudomonadota</taxon>
        <taxon>Gammaproteobacteria</taxon>
        <taxon>Enterobacterales</taxon>
        <taxon>Morganellaceae</taxon>
        <taxon>Proteus</taxon>
    </lineage>
</organism>
<reference evidence="2" key="1">
    <citation type="submission" date="2015-06" db="EMBL/GenBank/DDBJ databases">
        <authorList>
            <person name="Urmite Genomes Urmite Genomes"/>
        </authorList>
    </citation>
    <scope>NUCLEOTIDE SEQUENCE [LARGE SCALE GENOMIC DNA]</scope>
    <source>
        <strain evidence="2">CSUR P1867</strain>
    </source>
</reference>
<keyword evidence="1" id="KW-0472">Membrane</keyword>
<accession>A0A0G4Q1N1</accession>
<keyword evidence="1" id="KW-0812">Transmembrane</keyword>
<evidence type="ECO:0000313" key="2">
    <source>
        <dbReference type="EMBL" id="CRL59745.1"/>
    </source>
</evidence>
<protein>
    <submittedName>
        <fullName evidence="3">YbfA family protein</fullName>
    </submittedName>
</protein>
<dbReference type="Proteomes" id="UP000619976">
    <property type="component" value="Unassembled WGS sequence"/>
</dbReference>
<dbReference type="EMBL" id="JAEKCB010000004">
    <property type="protein sequence ID" value="MBJ2118148.1"/>
    <property type="molecule type" value="Genomic_DNA"/>
</dbReference>
<dbReference type="Proteomes" id="UP000183920">
    <property type="component" value="Unassembled WGS sequence"/>
</dbReference>
<dbReference type="EMBL" id="CVRY01000001">
    <property type="protein sequence ID" value="CRL59745.1"/>
    <property type="molecule type" value="Genomic_DNA"/>
</dbReference>